<keyword evidence="1" id="KW-0472">Membrane</keyword>
<feature type="non-terminal residue" evidence="2">
    <location>
        <position position="1"/>
    </location>
</feature>
<name>A0A3N4H7C5_ASCIM</name>
<gene>
    <name evidence="2" type="ORF">BJ508DRAFT_194227</name>
</gene>
<evidence type="ECO:0000313" key="3">
    <source>
        <dbReference type="Proteomes" id="UP000275078"/>
    </source>
</evidence>
<sequence length="73" mass="9371">VRLCCRRRLYPHQVDRIEVLIEEFIDYFEEKLYKYDTKRIYLWRPVVHQLLHIVYFIRLFGPMYLYSQWTIER</sequence>
<keyword evidence="1" id="KW-1133">Transmembrane helix</keyword>
<dbReference type="AlphaFoldDB" id="A0A3N4H7C5"/>
<dbReference type="Proteomes" id="UP000275078">
    <property type="component" value="Unassembled WGS sequence"/>
</dbReference>
<reference evidence="2 3" key="1">
    <citation type="journal article" date="2018" name="Nat. Ecol. Evol.">
        <title>Pezizomycetes genomes reveal the molecular basis of ectomycorrhizal truffle lifestyle.</title>
        <authorList>
            <person name="Murat C."/>
            <person name="Payen T."/>
            <person name="Noel B."/>
            <person name="Kuo A."/>
            <person name="Morin E."/>
            <person name="Chen J."/>
            <person name="Kohler A."/>
            <person name="Krizsan K."/>
            <person name="Balestrini R."/>
            <person name="Da Silva C."/>
            <person name="Montanini B."/>
            <person name="Hainaut M."/>
            <person name="Levati E."/>
            <person name="Barry K.W."/>
            <person name="Belfiori B."/>
            <person name="Cichocki N."/>
            <person name="Clum A."/>
            <person name="Dockter R.B."/>
            <person name="Fauchery L."/>
            <person name="Guy J."/>
            <person name="Iotti M."/>
            <person name="Le Tacon F."/>
            <person name="Lindquist E.A."/>
            <person name="Lipzen A."/>
            <person name="Malagnac F."/>
            <person name="Mello A."/>
            <person name="Molinier V."/>
            <person name="Miyauchi S."/>
            <person name="Poulain J."/>
            <person name="Riccioni C."/>
            <person name="Rubini A."/>
            <person name="Sitrit Y."/>
            <person name="Splivallo R."/>
            <person name="Traeger S."/>
            <person name="Wang M."/>
            <person name="Zifcakova L."/>
            <person name="Wipf D."/>
            <person name="Zambonelli A."/>
            <person name="Paolocci F."/>
            <person name="Nowrousian M."/>
            <person name="Ottonello S."/>
            <person name="Baldrian P."/>
            <person name="Spatafora J.W."/>
            <person name="Henrissat B."/>
            <person name="Nagy L.G."/>
            <person name="Aury J.M."/>
            <person name="Wincker P."/>
            <person name="Grigoriev I.V."/>
            <person name="Bonfante P."/>
            <person name="Martin F.M."/>
        </authorList>
    </citation>
    <scope>NUCLEOTIDE SEQUENCE [LARGE SCALE GENOMIC DNA]</scope>
    <source>
        <strain evidence="2 3">RN42</strain>
    </source>
</reference>
<organism evidence="2 3">
    <name type="scientific">Ascobolus immersus RN42</name>
    <dbReference type="NCBI Taxonomy" id="1160509"/>
    <lineage>
        <taxon>Eukaryota</taxon>
        <taxon>Fungi</taxon>
        <taxon>Dikarya</taxon>
        <taxon>Ascomycota</taxon>
        <taxon>Pezizomycotina</taxon>
        <taxon>Pezizomycetes</taxon>
        <taxon>Pezizales</taxon>
        <taxon>Ascobolaceae</taxon>
        <taxon>Ascobolus</taxon>
    </lineage>
</organism>
<keyword evidence="3" id="KW-1185">Reference proteome</keyword>
<evidence type="ECO:0000256" key="1">
    <source>
        <dbReference type="SAM" id="Phobius"/>
    </source>
</evidence>
<feature type="transmembrane region" description="Helical" evidence="1">
    <location>
        <begin position="41"/>
        <end position="60"/>
    </location>
</feature>
<proteinExistence type="predicted"/>
<dbReference type="OrthoDB" id="5409723at2759"/>
<accession>A0A3N4H7C5</accession>
<feature type="non-terminal residue" evidence="2">
    <location>
        <position position="73"/>
    </location>
</feature>
<dbReference type="EMBL" id="ML120063">
    <property type="protein sequence ID" value="RPA70793.1"/>
    <property type="molecule type" value="Genomic_DNA"/>
</dbReference>
<protein>
    <submittedName>
        <fullName evidence="2">Uncharacterized protein</fullName>
    </submittedName>
</protein>
<keyword evidence="1" id="KW-0812">Transmembrane</keyword>
<evidence type="ECO:0000313" key="2">
    <source>
        <dbReference type="EMBL" id="RPA70793.1"/>
    </source>
</evidence>